<keyword evidence="2" id="KW-0812">Transmembrane</keyword>
<dbReference type="Proteomes" id="UP001153069">
    <property type="component" value="Unassembled WGS sequence"/>
</dbReference>
<sequence>MDALFAISSGASSEGGDPETAPEASSLGHHIPADQDILTAHNIQHFGRKALFFQLICAIGAIVHSCLIQNEILTFSYLILVQGWFIVLVWITTLPRSPAEKLKDRKQRAGRTLLPTCLIAISVRLIPHLQTFLSENYWETHHTIIFCYPIVSVVCVCFVFAGLHHIGYCVSLLYDEPKEICWMALQFISMTLKAGFVQAALFTLVLVEMGSMSSEEWYDAINEKAPEETTKSVIQALQATTAGLAMDVFLFRALITTHILKIWLLDAVRGKMTLLEYFSIFLQLLIVVSVSAVVSMEPDFSRTTAEFTLFDFVLIFGIISPCILMCFILWYQVWVWHKCKYFKERDDRVTKLETVLLSSNIAWPGVNANGRTSWTGPVN</sequence>
<keyword evidence="2" id="KW-1133">Transmembrane helix</keyword>
<evidence type="ECO:0000313" key="4">
    <source>
        <dbReference type="Proteomes" id="UP001153069"/>
    </source>
</evidence>
<evidence type="ECO:0000256" key="1">
    <source>
        <dbReference type="SAM" id="MobiDB-lite"/>
    </source>
</evidence>
<feature type="transmembrane region" description="Helical" evidence="2">
    <location>
        <begin position="74"/>
        <end position="91"/>
    </location>
</feature>
<comment type="caution">
    <text evidence="3">The sequence shown here is derived from an EMBL/GenBank/DDBJ whole genome shotgun (WGS) entry which is preliminary data.</text>
</comment>
<keyword evidence="4" id="KW-1185">Reference proteome</keyword>
<proteinExistence type="predicted"/>
<evidence type="ECO:0000256" key="2">
    <source>
        <dbReference type="SAM" id="Phobius"/>
    </source>
</evidence>
<feature type="region of interest" description="Disordered" evidence="1">
    <location>
        <begin position="7"/>
        <end position="26"/>
    </location>
</feature>
<accession>A0A9N8EGV2</accession>
<dbReference type="AlphaFoldDB" id="A0A9N8EGV2"/>
<organism evidence="3 4">
    <name type="scientific">Seminavis robusta</name>
    <dbReference type="NCBI Taxonomy" id="568900"/>
    <lineage>
        <taxon>Eukaryota</taxon>
        <taxon>Sar</taxon>
        <taxon>Stramenopiles</taxon>
        <taxon>Ochrophyta</taxon>
        <taxon>Bacillariophyta</taxon>
        <taxon>Bacillariophyceae</taxon>
        <taxon>Bacillariophycidae</taxon>
        <taxon>Naviculales</taxon>
        <taxon>Naviculaceae</taxon>
        <taxon>Seminavis</taxon>
    </lineage>
</organism>
<dbReference type="EMBL" id="CAICTM010001059">
    <property type="protein sequence ID" value="CAB9519954.1"/>
    <property type="molecule type" value="Genomic_DNA"/>
</dbReference>
<feature type="transmembrane region" description="Helical" evidence="2">
    <location>
        <begin position="50"/>
        <end position="68"/>
    </location>
</feature>
<feature type="transmembrane region" description="Helical" evidence="2">
    <location>
        <begin position="314"/>
        <end position="336"/>
    </location>
</feature>
<feature type="transmembrane region" description="Helical" evidence="2">
    <location>
        <begin position="274"/>
        <end position="294"/>
    </location>
</feature>
<feature type="transmembrane region" description="Helical" evidence="2">
    <location>
        <begin position="150"/>
        <end position="174"/>
    </location>
</feature>
<keyword evidence="2" id="KW-0472">Membrane</keyword>
<protein>
    <submittedName>
        <fullName evidence="3">Uncharacterized protein</fullName>
    </submittedName>
</protein>
<evidence type="ECO:0000313" key="3">
    <source>
        <dbReference type="EMBL" id="CAB9519954.1"/>
    </source>
</evidence>
<gene>
    <name evidence="3" type="ORF">SEMRO_1061_G236750.1</name>
</gene>
<name>A0A9N8EGV2_9STRA</name>
<feature type="transmembrane region" description="Helical" evidence="2">
    <location>
        <begin position="195"/>
        <end position="213"/>
    </location>
</feature>
<reference evidence="3" key="1">
    <citation type="submission" date="2020-06" db="EMBL/GenBank/DDBJ databases">
        <authorList>
            <consortium name="Plant Systems Biology data submission"/>
        </authorList>
    </citation>
    <scope>NUCLEOTIDE SEQUENCE</scope>
    <source>
        <strain evidence="3">D6</strain>
    </source>
</reference>